<reference evidence="1 2" key="1">
    <citation type="submission" date="2019-02" db="EMBL/GenBank/DDBJ databases">
        <title>Deep-cultivation of Planctomycetes and their phenomic and genomic characterization uncovers novel biology.</title>
        <authorList>
            <person name="Wiegand S."/>
            <person name="Jogler M."/>
            <person name="Boedeker C."/>
            <person name="Pinto D."/>
            <person name="Vollmers J."/>
            <person name="Rivas-Marin E."/>
            <person name="Kohn T."/>
            <person name="Peeters S.H."/>
            <person name="Heuer A."/>
            <person name="Rast P."/>
            <person name="Oberbeckmann S."/>
            <person name="Bunk B."/>
            <person name="Jeske O."/>
            <person name="Meyerdierks A."/>
            <person name="Storesund J.E."/>
            <person name="Kallscheuer N."/>
            <person name="Luecker S."/>
            <person name="Lage O.M."/>
            <person name="Pohl T."/>
            <person name="Merkel B.J."/>
            <person name="Hornburger P."/>
            <person name="Mueller R.-W."/>
            <person name="Bruemmer F."/>
            <person name="Labrenz M."/>
            <person name="Spormann A.M."/>
            <person name="Op den Camp H."/>
            <person name="Overmann J."/>
            <person name="Amann R."/>
            <person name="Jetten M.S.M."/>
            <person name="Mascher T."/>
            <person name="Medema M.H."/>
            <person name="Devos D.P."/>
            <person name="Kaster A.-K."/>
            <person name="Ovreas L."/>
            <person name="Rohde M."/>
            <person name="Galperin M.Y."/>
            <person name="Jogler C."/>
        </authorList>
    </citation>
    <scope>NUCLEOTIDE SEQUENCE [LARGE SCALE GENOMIC DNA]</scope>
    <source>
        <strain evidence="1 2">Pla133</strain>
        <plasmid evidence="2">ppla133_1</plasmid>
    </source>
</reference>
<organism evidence="1 2">
    <name type="scientific">Engelhardtia mirabilis</name>
    <dbReference type="NCBI Taxonomy" id="2528011"/>
    <lineage>
        <taxon>Bacteria</taxon>
        <taxon>Pseudomonadati</taxon>
        <taxon>Planctomycetota</taxon>
        <taxon>Planctomycetia</taxon>
        <taxon>Planctomycetia incertae sedis</taxon>
        <taxon>Engelhardtia</taxon>
    </lineage>
</organism>
<proteinExistence type="predicted"/>
<dbReference type="InterPro" id="IPR045384">
    <property type="entry name" value="DUF6527"/>
</dbReference>
<keyword evidence="1" id="KW-0614">Plasmid</keyword>
<name>A0A518BT42_9BACT</name>
<dbReference type="AlphaFoldDB" id="A0A518BT42"/>
<keyword evidence="2" id="KW-1185">Reference proteome</keyword>
<evidence type="ECO:0000313" key="2">
    <source>
        <dbReference type="Proteomes" id="UP000316921"/>
    </source>
</evidence>
<dbReference type="EMBL" id="CP036288">
    <property type="protein sequence ID" value="QDU70138.1"/>
    <property type="molecule type" value="Genomic_DNA"/>
</dbReference>
<geneLocation type="plasmid" evidence="2">
    <name>ppla133_1</name>
</geneLocation>
<protein>
    <submittedName>
        <fullName evidence="1">Uncharacterized protein</fullName>
    </submittedName>
</protein>
<gene>
    <name evidence="1" type="ORF">Pla133_52620</name>
</gene>
<dbReference type="KEGG" id="pbap:Pla133_52620"/>
<sequence length="116" mass="13140">MSWIDRLWSWAKGFFVRRPAALKTIRVEEPPEVLRPRTVYLLGEGEHVWSVVMLCPCGCGEEIQLNTVGGHPRWSVEVEIDGTVTLAPSVWRKAGCESHFFLRSGAIQWCSSRLEG</sequence>
<dbReference type="Pfam" id="PF20137">
    <property type="entry name" value="BubE"/>
    <property type="match status" value="1"/>
</dbReference>
<dbReference type="Proteomes" id="UP000316921">
    <property type="component" value="Plasmid pPla133_1"/>
</dbReference>
<accession>A0A518BT42</accession>
<evidence type="ECO:0000313" key="1">
    <source>
        <dbReference type="EMBL" id="QDU70138.1"/>
    </source>
</evidence>